<dbReference type="Pfam" id="PF00563">
    <property type="entry name" value="EAL"/>
    <property type="match status" value="1"/>
</dbReference>
<dbReference type="EMBL" id="JBHRSW010000050">
    <property type="protein sequence ID" value="MFC3123383.1"/>
    <property type="molecule type" value="Genomic_DNA"/>
</dbReference>
<comment type="caution">
    <text evidence="3">The sequence shown here is derived from an EMBL/GenBank/DDBJ whole genome shotgun (WGS) entry which is preliminary data.</text>
</comment>
<keyword evidence="4" id="KW-1185">Reference proteome</keyword>
<dbReference type="PIRSF" id="PIRSF003180">
    <property type="entry name" value="DiGMPpdiest_YuxH"/>
    <property type="match status" value="1"/>
</dbReference>
<feature type="domain" description="HDOD" evidence="2">
    <location>
        <begin position="199"/>
        <end position="386"/>
    </location>
</feature>
<dbReference type="InterPro" id="IPR052340">
    <property type="entry name" value="RNase_Y/CdgJ"/>
</dbReference>
<dbReference type="PROSITE" id="PS50883">
    <property type="entry name" value="EAL"/>
    <property type="match status" value="1"/>
</dbReference>
<dbReference type="Gene3D" id="3.20.20.450">
    <property type="entry name" value="EAL domain"/>
    <property type="match status" value="1"/>
</dbReference>
<dbReference type="InterPro" id="IPR035919">
    <property type="entry name" value="EAL_sf"/>
</dbReference>
<dbReference type="InterPro" id="IPR013976">
    <property type="entry name" value="HDOD"/>
</dbReference>
<dbReference type="InterPro" id="IPR014408">
    <property type="entry name" value="dGMP_Pdiesterase_EAL/HD-GYP"/>
</dbReference>
<reference evidence="4" key="1">
    <citation type="journal article" date="2019" name="Int. J. Syst. Evol. Microbiol.">
        <title>The Global Catalogue of Microorganisms (GCM) 10K type strain sequencing project: providing services to taxonomists for standard genome sequencing and annotation.</title>
        <authorList>
            <consortium name="The Broad Institute Genomics Platform"/>
            <consortium name="The Broad Institute Genome Sequencing Center for Infectious Disease"/>
            <person name="Wu L."/>
            <person name="Ma J."/>
        </authorList>
    </citation>
    <scope>NUCLEOTIDE SEQUENCE [LARGE SCALE GENOMIC DNA]</scope>
    <source>
        <strain evidence="4">KCTC 52473</strain>
    </source>
</reference>
<dbReference type="PROSITE" id="PS51833">
    <property type="entry name" value="HDOD"/>
    <property type="match status" value="1"/>
</dbReference>
<organism evidence="3 4">
    <name type="scientific">Agaribacter flavus</name>
    <dbReference type="NCBI Taxonomy" id="1902781"/>
    <lineage>
        <taxon>Bacteria</taxon>
        <taxon>Pseudomonadati</taxon>
        <taxon>Pseudomonadota</taxon>
        <taxon>Gammaproteobacteria</taxon>
        <taxon>Alteromonadales</taxon>
        <taxon>Alteromonadaceae</taxon>
        <taxon>Agaribacter</taxon>
    </lineage>
</organism>
<dbReference type="SUPFAM" id="SSF109604">
    <property type="entry name" value="HD-domain/PDEase-like"/>
    <property type="match status" value="1"/>
</dbReference>
<dbReference type="SUPFAM" id="SSF141868">
    <property type="entry name" value="EAL domain-like"/>
    <property type="match status" value="1"/>
</dbReference>
<evidence type="ECO:0000259" key="1">
    <source>
        <dbReference type="PROSITE" id="PS50883"/>
    </source>
</evidence>
<dbReference type="Pfam" id="PF08668">
    <property type="entry name" value="HDOD"/>
    <property type="match status" value="1"/>
</dbReference>
<dbReference type="InterPro" id="IPR001633">
    <property type="entry name" value="EAL_dom"/>
</dbReference>
<dbReference type="PANTHER" id="PTHR33525:SF4">
    <property type="entry name" value="CYCLIC DI-GMP PHOSPHODIESTERASE CDGJ"/>
    <property type="match status" value="1"/>
</dbReference>
<gene>
    <name evidence="3" type="ORF">ACFOHL_17325</name>
</gene>
<sequence length="406" mass="45948">MALYTARQPILDASKNLVGYELLFRNGLENVFPDVDEEKATSKMLEGLHLEMGLDKIVEGKTAFINFTKQSLLSDYGFMLPAEKVTIEVLESVQPTKAVYAKMKALKEAGYSLALDDFVHSRYWEPFYPLCTTIKVDCMHISEEQLNDICDVVKRHPHILLLAEKVEDAATFERYKNLGFCLFQGYFFAKPEVIKSVSLSNSQSQLSTLLNEITKTAPNINKITEVFELDPNLSFKLLRYVQSPIFKRQQTVHSIKQAIVLLGADELEKFIMLLFAATFSENKPNELIRLSLQRAKFCEELAGKHNDKSKLSAAFLSGMLSLLDAMLDADLASVISKLPLAEEIKIALVRQQGALATYLHLCRTVEQGLWQELDNTSSSQKFPLEFIMSSFEKACEWAEERMLALC</sequence>
<dbReference type="Proteomes" id="UP001595478">
    <property type="component" value="Unassembled WGS sequence"/>
</dbReference>
<dbReference type="Gene3D" id="1.10.3210.10">
    <property type="entry name" value="Hypothetical protein af1432"/>
    <property type="match status" value="1"/>
</dbReference>
<accession>A0ABV7FVX6</accession>
<protein>
    <submittedName>
        <fullName evidence="3">EAL and HDOD domain-containing protein</fullName>
    </submittedName>
</protein>
<name>A0ABV7FVX6_9ALTE</name>
<evidence type="ECO:0000313" key="3">
    <source>
        <dbReference type="EMBL" id="MFC3123383.1"/>
    </source>
</evidence>
<dbReference type="RefSeq" id="WP_376921503.1">
    <property type="nucleotide sequence ID" value="NZ_JBHRSW010000050.1"/>
</dbReference>
<proteinExistence type="predicted"/>
<feature type="domain" description="EAL" evidence="1">
    <location>
        <begin position="1"/>
        <end position="205"/>
    </location>
</feature>
<evidence type="ECO:0000259" key="2">
    <source>
        <dbReference type="PROSITE" id="PS51833"/>
    </source>
</evidence>
<dbReference type="PANTHER" id="PTHR33525">
    <property type="match status" value="1"/>
</dbReference>
<evidence type="ECO:0000313" key="4">
    <source>
        <dbReference type="Proteomes" id="UP001595478"/>
    </source>
</evidence>